<evidence type="ECO:0000256" key="1">
    <source>
        <dbReference type="ARBA" id="ARBA00023157"/>
    </source>
</evidence>
<gene>
    <name evidence="3" type="ORF">GSOID_T00005176001</name>
    <name evidence="4" type="ORF">GSOID_T00027853001</name>
</gene>
<dbReference type="InterPro" id="IPR055355">
    <property type="entry name" value="ZP-C"/>
</dbReference>
<evidence type="ECO:0000313" key="5">
    <source>
        <dbReference type="Proteomes" id="UP000001307"/>
    </source>
</evidence>
<name>E4XAJ5_OIKDI</name>
<proteinExistence type="predicted"/>
<dbReference type="EMBL" id="FN658041">
    <property type="protein sequence ID" value="CBY43270.1"/>
    <property type="molecule type" value="Genomic_DNA"/>
</dbReference>
<reference evidence="3" key="1">
    <citation type="journal article" date="2010" name="Science">
        <title>Plasticity of animal genome architecture unmasked by rapid evolution of a pelagic tunicate.</title>
        <authorList>
            <person name="Denoeud F."/>
            <person name="Henriet S."/>
            <person name="Mungpakdee S."/>
            <person name="Aury J.M."/>
            <person name="Da Silva C."/>
            <person name="Brinkmann H."/>
            <person name="Mikhaleva J."/>
            <person name="Olsen L.C."/>
            <person name="Jubin C."/>
            <person name="Canestro C."/>
            <person name="Bouquet J.M."/>
            <person name="Danks G."/>
            <person name="Poulain J."/>
            <person name="Campsteijn C."/>
            <person name="Adamski M."/>
            <person name="Cross I."/>
            <person name="Yadetie F."/>
            <person name="Muffato M."/>
            <person name="Louis A."/>
            <person name="Butcher S."/>
            <person name="Tsagkogeorga G."/>
            <person name="Konrad A."/>
            <person name="Singh S."/>
            <person name="Jensen M.F."/>
            <person name="Cong E.H."/>
            <person name="Eikeseth-Otteraa H."/>
            <person name="Noel B."/>
            <person name="Anthouard V."/>
            <person name="Porcel B.M."/>
            <person name="Kachouri-Lafond R."/>
            <person name="Nishino A."/>
            <person name="Ugolini M."/>
            <person name="Chourrout P."/>
            <person name="Nishida H."/>
            <person name="Aasland R."/>
            <person name="Huzurbazar S."/>
            <person name="Westhof E."/>
            <person name="Delsuc F."/>
            <person name="Lehrach H."/>
            <person name="Reinhardt R."/>
            <person name="Weissenbach J."/>
            <person name="Roy S.W."/>
            <person name="Artiguenave F."/>
            <person name="Postlethwait J.H."/>
            <person name="Manak J.R."/>
            <person name="Thompson E.M."/>
            <person name="Jaillon O."/>
            <person name="Du Pasquier L."/>
            <person name="Boudinot P."/>
            <person name="Liberles D.A."/>
            <person name="Volff J.N."/>
            <person name="Philippe H."/>
            <person name="Lenhard B."/>
            <person name="Roest Crollius H."/>
            <person name="Wincker P."/>
            <person name="Chourrout D."/>
        </authorList>
    </citation>
    <scope>NUCLEOTIDE SEQUENCE [LARGE SCALE GENOMIC DNA]</scope>
</reference>
<dbReference type="EMBL" id="FN653032">
    <property type="protein sequence ID" value="CBY08595.1"/>
    <property type="molecule type" value="Genomic_DNA"/>
</dbReference>
<keyword evidence="5" id="KW-1185">Reference proteome</keyword>
<evidence type="ECO:0000313" key="4">
    <source>
        <dbReference type="EMBL" id="CBY43270.1"/>
    </source>
</evidence>
<dbReference type="InterPro" id="IPR001507">
    <property type="entry name" value="ZP_dom"/>
</dbReference>
<feature type="domain" description="ZP" evidence="2">
    <location>
        <begin position="1"/>
        <end position="103"/>
    </location>
</feature>
<protein>
    <recommendedName>
        <fullName evidence="2">ZP domain-containing protein</fullName>
    </recommendedName>
</protein>
<evidence type="ECO:0000313" key="3">
    <source>
        <dbReference type="EMBL" id="CBY08595.1"/>
    </source>
</evidence>
<dbReference type="Gene3D" id="2.60.40.4100">
    <property type="entry name" value="Zona pellucida, ZP-C domain"/>
    <property type="match status" value="1"/>
</dbReference>
<organism evidence="3">
    <name type="scientific">Oikopleura dioica</name>
    <name type="common">Tunicate</name>
    <dbReference type="NCBI Taxonomy" id="34765"/>
    <lineage>
        <taxon>Eukaryota</taxon>
        <taxon>Metazoa</taxon>
        <taxon>Chordata</taxon>
        <taxon>Tunicata</taxon>
        <taxon>Appendicularia</taxon>
        <taxon>Copelata</taxon>
        <taxon>Oikopleuridae</taxon>
        <taxon>Oikopleura</taxon>
    </lineage>
</organism>
<dbReference type="OrthoDB" id="6420824at2759"/>
<dbReference type="InParanoid" id="E4XAJ5"/>
<dbReference type="AlphaFoldDB" id="E4XAJ5"/>
<evidence type="ECO:0000259" key="2">
    <source>
        <dbReference type="PROSITE" id="PS51034"/>
    </source>
</evidence>
<dbReference type="InterPro" id="IPR042235">
    <property type="entry name" value="ZP-C_dom"/>
</dbReference>
<keyword evidence="1" id="KW-1015">Disulfide bond</keyword>
<accession>E4XAJ5</accession>
<sequence length="103" mass="11463">MNMGEMIYGSVRAAHPIDGIYFTIQSCAVVETESGQEYFFIENQCPNEEVNAQLAIPDVEEVRFAFKAFSFTKSYGKNISVSCQIMECSAEDPTNPCEVSPKC</sequence>
<dbReference type="Proteomes" id="UP000011014">
    <property type="component" value="Unassembled WGS sequence"/>
</dbReference>
<dbReference type="PROSITE" id="PS51034">
    <property type="entry name" value="ZP_2"/>
    <property type="match status" value="1"/>
</dbReference>
<dbReference type="Proteomes" id="UP000001307">
    <property type="component" value="Unassembled WGS sequence"/>
</dbReference>
<dbReference type="Pfam" id="PF00100">
    <property type="entry name" value="Zona_pellucida"/>
    <property type="match status" value="1"/>
</dbReference>